<name>A0ABV4NCL8_9VIBR</name>
<keyword evidence="1" id="KW-1133">Transmembrane helix</keyword>
<dbReference type="EMBL" id="JBFRUW010000037">
    <property type="protein sequence ID" value="MFA0568729.1"/>
    <property type="molecule type" value="Genomic_DNA"/>
</dbReference>
<dbReference type="Proteomes" id="UP001570417">
    <property type="component" value="Unassembled WGS sequence"/>
</dbReference>
<proteinExistence type="predicted"/>
<evidence type="ECO:0000313" key="3">
    <source>
        <dbReference type="Proteomes" id="UP001570417"/>
    </source>
</evidence>
<feature type="transmembrane region" description="Helical" evidence="1">
    <location>
        <begin position="33"/>
        <end position="53"/>
    </location>
</feature>
<organism evidence="2 3">
    <name type="scientific">Vibrio gallaecicus</name>
    <dbReference type="NCBI Taxonomy" id="552386"/>
    <lineage>
        <taxon>Bacteria</taxon>
        <taxon>Pseudomonadati</taxon>
        <taxon>Pseudomonadota</taxon>
        <taxon>Gammaproteobacteria</taxon>
        <taxon>Vibrionales</taxon>
        <taxon>Vibrionaceae</taxon>
        <taxon>Vibrio</taxon>
    </lineage>
</organism>
<evidence type="ECO:0000313" key="2">
    <source>
        <dbReference type="EMBL" id="MFA0568729.1"/>
    </source>
</evidence>
<evidence type="ECO:0008006" key="4">
    <source>
        <dbReference type="Google" id="ProtNLM"/>
    </source>
</evidence>
<gene>
    <name evidence="2" type="ORF">AB4566_10615</name>
</gene>
<dbReference type="RefSeq" id="WP_372266088.1">
    <property type="nucleotide sequence ID" value="NZ_JBFRUW010000037.1"/>
</dbReference>
<keyword evidence="1" id="KW-0472">Membrane</keyword>
<evidence type="ECO:0000256" key="1">
    <source>
        <dbReference type="SAM" id="Phobius"/>
    </source>
</evidence>
<reference evidence="2 3" key="1">
    <citation type="journal article" date="2024" name="ISME J.">
        <title>Tailless and filamentous prophages are predominant in marine Vibrio.</title>
        <authorList>
            <person name="Steensen K."/>
            <person name="Seneca J."/>
            <person name="Bartlau N."/>
            <person name="Yu X.A."/>
            <person name="Hussain F.A."/>
            <person name="Polz M.F."/>
        </authorList>
    </citation>
    <scope>NUCLEOTIDE SEQUENCE [LARGE SCALE GENOMIC DNA]</scope>
    <source>
        <strain evidence="2 3">10N.222.51.A1</strain>
    </source>
</reference>
<protein>
    <recommendedName>
        <fullName evidence="4">Type II secretion system protein</fullName>
    </recommendedName>
</protein>
<sequence>MNHSIDCKVKSLDSKMVLVEIIPPADGKKEDKIVLSCIVAVVLTASSLLFWLYPPKSNHKPTIPQGMHAHLTSLANATDEILMMSEMGEKFPSLSELVNFDIAPFTQQNIGNLSVVSWQQVDHCFIGETHINQVDYQMRLIVGDTSGASIAWRVAQPDTLEELCSVQANKTWHTLNSTSNNQLHSH</sequence>
<dbReference type="InterPro" id="IPR046160">
    <property type="entry name" value="DUF6162"/>
</dbReference>
<comment type="caution">
    <text evidence="2">The sequence shown here is derived from an EMBL/GenBank/DDBJ whole genome shotgun (WGS) entry which is preliminary data.</text>
</comment>
<keyword evidence="3" id="KW-1185">Reference proteome</keyword>
<keyword evidence="1" id="KW-0812">Transmembrane</keyword>
<dbReference type="Pfam" id="PF19659">
    <property type="entry name" value="DUF6162"/>
    <property type="match status" value="1"/>
</dbReference>
<accession>A0ABV4NCL8</accession>